<evidence type="ECO:0000313" key="2">
    <source>
        <dbReference type="EMBL" id="OQR82309.1"/>
    </source>
</evidence>
<evidence type="ECO:0008006" key="4">
    <source>
        <dbReference type="Google" id="ProtNLM"/>
    </source>
</evidence>
<reference evidence="2 3" key="1">
    <citation type="journal article" date="2014" name="Genome Biol. Evol.">
        <title>The secreted proteins of Achlya hypogyna and Thraustotheca clavata identify the ancestral oomycete secretome and reveal gene acquisitions by horizontal gene transfer.</title>
        <authorList>
            <person name="Misner I."/>
            <person name="Blouin N."/>
            <person name="Leonard G."/>
            <person name="Richards T.A."/>
            <person name="Lane C.E."/>
        </authorList>
    </citation>
    <scope>NUCLEOTIDE SEQUENCE [LARGE SCALE GENOMIC DNA]</scope>
    <source>
        <strain evidence="2 3">ATCC 48635</strain>
    </source>
</reference>
<keyword evidence="3" id="KW-1185">Reference proteome</keyword>
<evidence type="ECO:0000256" key="1">
    <source>
        <dbReference type="SAM" id="MobiDB-lite"/>
    </source>
</evidence>
<feature type="compositionally biased region" description="Low complexity" evidence="1">
    <location>
        <begin position="1"/>
        <end position="21"/>
    </location>
</feature>
<dbReference type="Proteomes" id="UP000243579">
    <property type="component" value="Unassembled WGS sequence"/>
</dbReference>
<organism evidence="2 3">
    <name type="scientific">Achlya hypogyna</name>
    <name type="common">Oomycete</name>
    <name type="synonym">Protoachlya hypogyna</name>
    <dbReference type="NCBI Taxonomy" id="1202772"/>
    <lineage>
        <taxon>Eukaryota</taxon>
        <taxon>Sar</taxon>
        <taxon>Stramenopiles</taxon>
        <taxon>Oomycota</taxon>
        <taxon>Saprolegniomycetes</taxon>
        <taxon>Saprolegniales</taxon>
        <taxon>Achlyaceae</taxon>
        <taxon>Achlya</taxon>
    </lineage>
</organism>
<feature type="region of interest" description="Disordered" evidence="1">
    <location>
        <begin position="1"/>
        <end position="34"/>
    </location>
</feature>
<name>A0A1V9Y9F0_ACHHY</name>
<evidence type="ECO:0000313" key="3">
    <source>
        <dbReference type="Proteomes" id="UP000243579"/>
    </source>
</evidence>
<dbReference type="OrthoDB" id="68332at2759"/>
<gene>
    <name evidence="2" type="ORF">ACHHYP_16242</name>
</gene>
<feature type="region of interest" description="Disordered" evidence="1">
    <location>
        <begin position="133"/>
        <end position="152"/>
    </location>
</feature>
<comment type="caution">
    <text evidence="2">The sequence shown here is derived from an EMBL/GenBank/DDBJ whole genome shotgun (WGS) entry which is preliminary data.</text>
</comment>
<protein>
    <recommendedName>
        <fullName evidence="4">BED-type domain-containing protein</fullName>
    </recommendedName>
</protein>
<dbReference type="EMBL" id="JNBR01002494">
    <property type="protein sequence ID" value="OQR82309.1"/>
    <property type="molecule type" value="Genomic_DNA"/>
</dbReference>
<sequence>MMATPAYAPAHHHAPTPTALPQHPPTSVEKSKVGRKRHNIWEYFQEDSSTNPKRTRCKCIYCGHSFFSDCARMKKHIIGCTNCPEAIRNEVHDEFLQADSADANGRFKRSMAMADLPSVATYDASAQVPYAAPKGDVSAQPPNKKLKATTPPPLQKTMAEAVWDCFLHIVNDPTTEDRLGIQGVKKMVSIFKQDVHRESLRALLLLACSHPDKLPSISTNRPHGAKFIDAYMRQLQFGLFDVLPGPQETV</sequence>
<dbReference type="AlphaFoldDB" id="A0A1V9Y9F0"/>
<proteinExistence type="predicted"/>
<accession>A0A1V9Y9F0</accession>